<accession>A0ACA9JV07</accession>
<dbReference type="Proteomes" id="UP000789702">
    <property type="component" value="Unassembled WGS sequence"/>
</dbReference>
<dbReference type="EMBL" id="CAJVPU010000012">
    <property type="protein sequence ID" value="CAG8437830.1"/>
    <property type="molecule type" value="Genomic_DNA"/>
</dbReference>
<proteinExistence type="predicted"/>
<evidence type="ECO:0000313" key="2">
    <source>
        <dbReference type="Proteomes" id="UP000789702"/>
    </source>
</evidence>
<protein>
    <submittedName>
        <fullName evidence="1">6018_t:CDS:1</fullName>
    </submittedName>
</protein>
<name>A0ACA9JV07_9GLOM</name>
<comment type="caution">
    <text evidence="1">The sequence shown here is derived from an EMBL/GenBank/DDBJ whole genome shotgun (WGS) entry which is preliminary data.</text>
</comment>
<reference evidence="1" key="1">
    <citation type="submission" date="2021-06" db="EMBL/GenBank/DDBJ databases">
        <authorList>
            <person name="Kallberg Y."/>
            <person name="Tangrot J."/>
            <person name="Rosling A."/>
        </authorList>
    </citation>
    <scope>NUCLEOTIDE SEQUENCE</scope>
    <source>
        <strain evidence="1">IL203A</strain>
    </source>
</reference>
<sequence length="243" mass="27553">ALISHDMKRKAQTSQSEQLESTEDTNDARKKAKPLTTSCSKLSETEPAFIELEMPQAQVYYYSPIFSLQDCESYYSDLASLSQWSRPVFKVHGHTSPAHRLTCSFGSTPDKVYNYSGTSAKVDSIDYPPSIKIIKEKIESILNAKFNFVLLNWYQSGNDYIGEHSDSEKGLVPQGIIASVSFGTPRTIIFKNKSDKKLIRKIILENGSMVIMKGTTQRFWKHAIPKEKKIKDGRISLTFRQLQ</sequence>
<organism evidence="1 2">
    <name type="scientific">Dentiscutata heterogama</name>
    <dbReference type="NCBI Taxonomy" id="1316150"/>
    <lineage>
        <taxon>Eukaryota</taxon>
        <taxon>Fungi</taxon>
        <taxon>Fungi incertae sedis</taxon>
        <taxon>Mucoromycota</taxon>
        <taxon>Glomeromycotina</taxon>
        <taxon>Glomeromycetes</taxon>
        <taxon>Diversisporales</taxon>
        <taxon>Gigasporaceae</taxon>
        <taxon>Dentiscutata</taxon>
    </lineage>
</organism>
<keyword evidence="2" id="KW-1185">Reference proteome</keyword>
<feature type="non-terminal residue" evidence="1">
    <location>
        <position position="1"/>
    </location>
</feature>
<gene>
    <name evidence="1" type="ORF">DHETER_LOCUS36</name>
</gene>
<evidence type="ECO:0000313" key="1">
    <source>
        <dbReference type="EMBL" id="CAG8437830.1"/>
    </source>
</evidence>